<organism evidence="6 7">
    <name type="scientific">Rhizosaccharibacter radicis</name>
    <dbReference type="NCBI Taxonomy" id="2782605"/>
    <lineage>
        <taxon>Bacteria</taxon>
        <taxon>Pseudomonadati</taxon>
        <taxon>Pseudomonadota</taxon>
        <taxon>Alphaproteobacteria</taxon>
        <taxon>Acetobacterales</taxon>
        <taxon>Acetobacteraceae</taxon>
        <taxon>Rhizosaccharibacter</taxon>
    </lineage>
</organism>
<evidence type="ECO:0000256" key="1">
    <source>
        <dbReference type="ARBA" id="ARBA00009437"/>
    </source>
</evidence>
<comment type="caution">
    <text evidence="6">The sequence shown here is derived from an EMBL/GenBank/DDBJ whole genome shotgun (WGS) entry which is preliminary data.</text>
</comment>
<comment type="similarity">
    <text evidence="1">Belongs to the LysR transcriptional regulatory family.</text>
</comment>
<dbReference type="PROSITE" id="PS50931">
    <property type="entry name" value="HTH_LYSR"/>
    <property type="match status" value="1"/>
</dbReference>
<accession>A0ABT1W1I4</accession>
<dbReference type="Pfam" id="PF03466">
    <property type="entry name" value="LysR_substrate"/>
    <property type="match status" value="1"/>
</dbReference>
<dbReference type="RefSeq" id="WP_422921202.1">
    <property type="nucleotide sequence ID" value="NZ_JAMZEJ010000011.1"/>
</dbReference>
<dbReference type="SUPFAM" id="SSF53850">
    <property type="entry name" value="Periplasmic binding protein-like II"/>
    <property type="match status" value="1"/>
</dbReference>
<evidence type="ECO:0000256" key="3">
    <source>
        <dbReference type="ARBA" id="ARBA00023125"/>
    </source>
</evidence>
<dbReference type="InterPro" id="IPR036388">
    <property type="entry name" value="WH-like_DNA-bd_sf"/>
</dbReference>
<dbReference type="PANTHER" id="PTHR30537">
    <property type="entry name" value="HTH-TYPE TRANSCRIPTIONAL REGULATOR"/>
    <property type="match status" value="1"/>
</dbReference>
<feature type="domain" description="HTH lysR-type" evidence="5">
    <location>
        <begin position="1"/>
        <end position="59"/>
    </location>
</feature>
<sequence>MDRLDRLRLFVRIVERHSFTEAAADLGHSRSTATEAIRMLEADLGARLLDRTTRHVSPTPDGQEFYRRCLLILADLTEAEDAVRGGQPRGRLRVDAHGLLTRTFLLPHLPEFLARHPLLDLHLGQGDRLVDLLREGVDCVIRAGEPDEDTMIRHPLGVLDEVVIASPDYLARHGTPSTPEALEGHAMVGFLSSRTGGVLPLDFMLDGRPREVALPARITVNDSETMAALARQGLGLAQAPRYRFAADIAAGRLVEVLTPFAPPPTPLFALFPPSRRRTLRVRVFLAWLDELFGRAAGRPGAS</sequence>
<reference evidence="6 7" key="1">
    <citation type="submission" date="2022-06" db="EMBL/GenBank/DDBJ databases">
        <title>Rhizosaccharibacter gen. nov. sp. nov. KSS12, endophytic bacteria isolated from sugarcane.</title>
        <authorList>
            <person name="Pitiwittayakul N."/>
        </authorList>
    </citation>
    <scope>NUCLEOTIDE SEQUENCE [LARGE SCALE GENOMIC DNA]</scope>
    <source>
        <strain evidence="6 7">KSS12</strain>
    </source>
</reference>
<proteinExistence type="inferred from homology"/>
<keyword evidence="7" id="KW-1185">Reference proteome</keyword>
<dbReference type="EMBL" id="JAMZEJ010000011">
    <property type="protein sequence ID" value="MCQ8242451.1"/>
    <property type="molecule type" value="Genomic_DNA"/>
</dbReference>
<dbReference type="CDD" id="cd08472">
    <property type="entry name" value="PBP2_CrgA_like_3"/>
    <property type="match status" value="1"/>
</dbReference>
<dbReference type="Pfam" id="PF00126">
    <property type="entry name" value="HTH_1"/>
    <property type="match status" value="1"/>
</dbReference>
<dbReference type="InterPro" id="IPR000847">
    <property type="entry name" value="LysR_HTH_N"/>
</dbReference>
<dbReference type="PANTHER" id="PTHR30537:SF72">
    <property type="entry name" value="LYSR FAMILY TRANSCRIPTIONAL REGULATOR"/>
    <property type="match status" value="1"/>
</dbReference>
<dbReference type="Proteomes" id="UP001524547">
    <property type="component" value="Unassembled WGS sequence"/>
</dbReference>
<dbReference type="SUPFAM" id="SSF46785">
    <property type="entry name" value="Winged helix' DNA-binding domain"/>
    <property type="match status" value="1"/>
</dbReference>
<evidence type="ECO:0000313" key="7">
    <source>
        <dbReference type="Proteomes" id="UP001524547"/>
    </source>
</evidence>
<dbReference type="InterPro" id="IPR005119">
    <property type="entry name" value="LysR_subst-bd"/>
</dbReference>
<evidence type="ECO:0000313" key="6">
    <source>
        <dbReference type="EMBL" id="MCQ8242451.1"/>
    </source>
</evidence>
<evidence type="ECO:0000256" key="2">
    <source>
        <dbReference type="ARBA" id="ARBA00023015"/>
    </source>
</evidence>
<keyword evidence="3" id="KW-0238">DNA-binding</keyword>
<dbReference type="Gene3D" id="1.10.10.10">
    <property type="entry name" value="Winged helix-like DNA-binding domain superfamily/Winged helix DNA-binding domain"/>
    <property type="match status" value="1"/>
</dbReference>
<keyword evidence="2" id="KW-0805">Transcription regulation</keyword>
<evidence type="ECO:0000256" key="4">
    <source>
        <dbReference type="ARBA" id="ARBA00023163"/>
    </source>
</evidence>
<dbReference type="Gene3D" id="3.40.190.290">
    <property type="match status" value="1"/>
</dbReference>
<protein>
    <submittedName>
        <fullName evidence="6">LysR family transcriptional regulator</fullName>
    </submittedName>
</protein>
<dbReference type="InterPro" id="IPR058163">
    <property type="entry name" value="LysR-type_TF_proteobact-type"/>
</dbReference>
<name>A0ABT1W1I4_9PROT</name>
<gene>
    <name evidence="6" type="ORF">NFI88_16580</name>
</gene>
<evidence type="ECO:0000259" key="5">
    <source>
        <dbReference type="PROSITE" id="PS50931"/>
    </source>
</evidence>
<keyword evidence="4" id="KW-0804">Transcription</keyword>
<dbReference type="InterPro" id="IPR036390">
    <property type="entry name" value="WH_DNA-bd_sf"/>
</dbReference>